<keyword evidence="1" id="KW-0378">Hydrolase</keyword>
<dbReference type="RefSeq" id="WP_216368897.1">
    <property type="nucleotide sequence ID" value="NZ_BIXY01000054.1"/>
</dbReference>
<dbReference type="GO" id="GO:0016787">
    <property type="term" value="F:hydrolase activity"/>
    <property type="evidence" value="ECO:0007669"/>
    <property type="project" value="UniProtKB-KW"/>
</dbReference>
<feature type="domain" description="BD-FAE-like" evidence="2">
    <location>
        <begin position="35"/>
        <end position="218"/>
    </location>
</feature>
<dbReference type="PANTHER" id="PTHR48081:SF6">
    <property type="entry name" value="PEPTIDASE S9 PROLYL OLIGOPEPTIDASE CATALYTIC DOMAIN-CONTAINING PROTEIN"/>
    <property type="match status" value="1"/>
</dbReference>
<comment type="caution">
    <text evidence="3">The sequence shown here is derived from an EMBL/GenBank/DDBJ whole genome shotgun (WGS) entry which is preliminary data.</text>
</comment>
<organism evidence="3 4">
    <name type="scientific">Dictyobacter arantiisoli</name>
    <dbReference type="NCBI Taxonomy" id="2014874"/>
    <lineage>
        <taxon>Bacteria</taxon>
        <taxon>Bacillati</taxon>
        <taxon>Chloroflexota</taxon>
        <taxon>Ktedonobacteria</taxon>
        <taxon>Ktedonobacterales</taxon>
        <taxon>Dictyobacteraceae</taxon>
        <taxon>Dictyobacter</taxon>
    </lineage>
</organism>
<evidence type="ECO:0000256" key="1">
    <source>
        <dbReference type="ARBA" id="ARBA00022801"/>
    </source>
</evidence>
<dbReference type="EMBL" id="BIXY01000054">
    <property type="protein sequence ID" value="GCF09918.1"/>
    <property type="molecule type" value="Genomic_DNA"/>
</dbReference>
<dbReference type="AlphaFoldDB" id="A0A5A5TFB0"/>
<sequence length="273" mass="30040">MIHETFPLWEEGQYVAHANIDVQPRLETYVLAGEKKRGAIVICPGGGYGILAPREAEPVALQFAAAGFHAFVLYYSVAPSRHPQPLRDLSRALNIIRDHADEWQIDSQQIAVCGFSAGGHLAASLGVHWDQPYCYDIPGLERGKNQPNALILCYPVITSGPFAHRGSFNNLLGADASAEVLQAMSLEQQINAQTPPTFLWHTVEDASVPVENSLLFASGLRKQQIPFELHIYPHGPHGLSLASVETDDGIGHDDHLSSWIRLATEWLHQLFAD</sequence>
<name>A0A5A5TFB0_9CHLR</name>
<dbReference type="SUPFAM" id="SSF53474">
    <property type="entry name" value="alpha/beta-Hydrolases"/>
    <property type="match status" value="1"/>
</dbReference>
<keyword evidence="4" id="KW-1185">Reference proteome</keyword>
<proteinExistence type="predicted"/>
<evidence type="ECO:0000259" key="2">
    <source>
        <dbReference type="Pfam" id="PF20434"/>
    </source>
</evidence>
<dbReference type="InterPro" id="IPR050300">
    <property type="entry name" value="GDXG_lipolytic_enzyme"/>
</dbReference>
<evidence type="ECO:0000313" key="4">
    <source>
        <dbReference type="Proteomes" id="UP000322530"/>
    </source>
</evidence>
<gene>
    <name evidence="3" type="ORF">KDI_34820</name>
</gene>
<dbReference type="InterPro" id="IPR049492">
    <property type="entry name" value="BD-FAE-like_dom"/>
</dbReference>
<accession>A0A5A5TFB0</accession>
<reference evidence="3 4" key="1">
    <citation type="submission" date="2019-01" db="EMBL/GenBank/DDBJ databases">
        <title>Draft genome sequence of Dictyobacter sp. Uno17.</title>
        <authorList>
            <person name="Wang C.M."/>
            <person name="Zheng Y."/>
            <person name="Sakai Y."/>
            <person name="Abe K."/>
            <person name="Yokota A."/>
            <person name="Yabe S."/>
        </authorList>
    </citation>
    <scope>NUCLEOTIDE SEQUENCE [LARGE SCALE GENOMIC DNA]</scope>
    <source>
        <strain evidence="3 4">Uno17</strain>
    </source>
</reference>
<dbReference type="Gene3D" id="3.40.50.1820">
    <property type="entry name" value="alpha/beta hydrolase"/>
    <property type="match status" value="1"/>
</dbReference>
<dbReference type="PANTHER" id="PTHR48081">
    <property type="entry name" value="AB HYDROLASE SUPERFAMILY PROTEIN C4A8.06C"/>
    <property type="match status" value="1"/>
</dbReference>
<dbReference type="Pfam" id="PF20434">
    <property type="entry name" value="BD-FAE"/>
    <property type="match status" value="1"/>
</dbReference>
<protein>
    <submittedName>
        <fullName evidence="3">Acetylesterase</fullName>
    </submittedName>
</protein>
<dbReference type="Proteomes" id="UP000322530">
    <property type="component" value="Unassembled WGS sequence"/>
</dbReference>
<dbReference type="InterPro" id="IPR029058">
    <property type="entry name" value="AB_hydrolase_fold"/>
</dbReference>
<evidence type="ECO:0000313" key="3">
    <source>
        <dbReference type="EMBL" id="GCF09918.1"/>
    </source>
</evidence>